<dbReference type="OrthoDB" id="1904536at2759"/>
<feature type="compositionally biased region" description="Polar residues" evidence="3">
    <location>
        <begin position="142"/>
        <end position="157"/>
    </location>
</feature>
<evidence type="ECO:0000256" key="2">
    <source>
        <dbReference type="ARBA" id="ARBA00022737"/>
    </source>
</evidence>
<feature type="compositionally biased region" description="Polar residues" evidence="3">
    <location>
        <begin position="46"/>
        <end position="57"/>
    </location>
</feature>
<feature type="domain" description="AIR9-like A9" evidence="4">
    <location>
        <begin position="1049"/>
        <end position="1127"/>
    </location>
</feature>
<dbReference type="InterPro" id="IPR001611">
    <property type="entry name" value="Leu-rich_rpt"/>
</dbReference>
<keyword evidence="1" id="KW-0433">Leucine-rich repeat</keyword>
<dbReference type="EMBL" id="BKCP01005217">
    <property type="protein sequence ID" value="GER36790.1"/>
    <property type="molecule type" value="Genomic_DNA"/>
</dbReference>
<feature type="domain" description="AIR9-like A9" evidence="4">
    <location>
        <begin position="1352"/>
        <end position="1419"/>
    </location>
</feature>
<keyword evidence="7" id="KW-1185">Reference proteome</keyword>
<evidence type="ECO:0000256" key="3">
    <source>
        <dbReference type="SAM" id="MobiDB-lite"/>
    </source>
</evidence>
<evidence type="ECO:0000259" key="5">
    <source>
        <dbReference type="Pfam" id="PF23218"/>
    </source>
</evidence>
<feature type="domain" description="AIR9 PH-like" evidence="5">
    <location>
        <begin position="1656"/>
        <end position="1752"/>
    </location>
</feature>
<dbReference type="InterPro" id="IPR032675">
    <property type="entry name" value="LRR_dom_sf"/>
</dbReference>
<reference evidence="7" key="1">
    <citation type="journal article" date="2019" name="Curr. Biol.">
        <title>Genome Sequence of Striga asiatica Provides Insight into the Evolution of Plant Parasitism.</title>
        <authorList>
            <person name="Yoshida S."/>
            <person name="Kim S."/>
            <person name="Wafula E.K."/>
            <person name="Tanskanen J."/>
            <person name="Kim Y.M."/>
            <person name="Honaas L."/>
            <person name="Yang Z."/>
            <person name="Spallek T."/>
            <person name="Conn C.E."/>
            <person name="Ichihashi Y."/>
            <person name="Cheong K."/>
            <person name="Cui S."/>
            <person name="Der J.P."/>
            <person name="Gundlach H."/>
            <person name="Jiao Y."/>
            <person name="Hori C."/>
            <person name="Ishida J.K."/>
            <person name="Kasahara H."/>
            <person name="Kiba T."/>
            <person name="Kim M.S."/>
            <person name="Koo N."/>
            <person name="Laohavisit A."/>
            <person name="Lee Y.H."/>
            <person name="Lumba S."/>
            <person name="McCourt P."/>
            <person name="Mortimer J.C."/>
            <person name="Mutuku J.M."/>
            <person name="Nomura T."/>
            <person name="Sasaki-Sekimoto Y."/>
            <person name="Seto Y."/>
            <person name="Wang Y."/>
            <person name="Wakatake T."/>
            <person name="Sakakibara H."/>
            <person name="Demura T."/>
            <person name="Yamaguchi S."/>
            <person name="Yoneyama K."/>
            <person name="Manabe R.I."/>
            <person name="Nelson D.C."/>
            <person name="Schulman A.H."/>
            <person name="Timko M.P."/>
            <person name="dePamphilis C.W."/>
            <person name="Choi D."/>
            <person name="Shirasu K."/>
        </authorList>
    </citation>
    <scope>NUCLEOTIDE SEQUENCE [LARGE SCALE GENOMIC DNA]</scope>
    <source>
        <strain evidence="7">cv. UVA1</strain>
    </source>
</reference>
<dbReference type="PANTHER" id="PTHR31149:SF11">
    <property type="entry name" value="187-KDA MICROTUBULE-ASSOCIATED PROTEIN AIR9"/>
    <property type="match status" value="1"/>
</dbReference>
<evidence type="ECO:0000313" key="6">
    <source>
        <dbReference type="EMBL" id="GER36790.1"/>
    </source>
</evidence>
<dbReference type="InterPro" id="IPR056287">
    <property type="entry name" value="PH_AIR9"/>
</dbReference>
<evidence type="ECO:0000259" key="4">
    <source>
        <dbReference type="Pfam" id="PF23197"/>
    </source>
</evidence>
<dbReference type="Gene3D" id="2.60.40.2700">
    <property type="match status" value="4"/>
</dbReference>
<feature type="domain" description="AIR9-like A9" evidence="4">
    <location>
        <begin position="949"/>
        <end position="1034"/>
    </location>
</feature>
<feature type="compositionally biased region" description="Polar residues" evidence="3">
    <location>
        <begin position="77"/>
        <end position="101"/>
    </location>
</feature>
<dbReference type="FunFam" id="3.80.10.10:FF:000328">
    <property type="entry name" value="187-kDa microtubule-associated protein AIR9"/>
    <property type="match status" value="1"/>
</dbReference>
<feature type="compositionally biased region" description="Low complexity" evidence="3">
    <location>
        <begin position="236"/>
        <end position="245"/>
    </location>
</feature>
<protein>
    <submittedName>
        <fullName evidence="6">Outer arm dynein light chain 1 protein</fullName>
    </submittedName>
</protein>
<name>A0A5A7PVC9_STRAF</name>
<dbReference type="InterPro" id="IPR025875">
    <property type="entry name" value="Leu-rich_rpt_4"/>
</dbReference>
<feature type="compositionally biased region" description="Low complexity" evidence="3">
    <location>
        <begin position="191"/>
        <end position="226"/>
    </location>
</feature>
<dbReference type="Pfam" id="PF23197">
    <property type="entry name" value="IG_AIR9"/>
    <property type="match status" value="10"/>
</dbReference>
<feature type="domain" description="AIR9-like A9" evidence="4">
    <location>
        <begin position="608"/>
        <end position="695"/>
    </location>
</feature>
<feature type="compositionally biased region" description="Basic and acidic residues" evidence="3">
    <location>
        <begin position="10"/>
        <end position="27"/>
    </location>
</feature>
<sequence length="1765" mass="193325">MEASVPEDLVEMHKSAEPEESDTKSELQEESCSESVKKAPKVLKSNVVTTPKSSGTAEASKRKIGSNSNSNEKRSTLTKPTMSSALRTSGSVPVTRRSSTGGLPEKQPMSITKRDIGPAGKRISSLASEPLRKSLPEFRTGMMSSTGSKPPSKLNISETRKSVPMSPVPRTPRTPASSDSNKEESSRRTSVRSSQSSVSSIKGISSPSLDSTGSSSSINKSVSKTSHLSTRSPLVSSGSKSGSSKSLDRISSLAGRRRVGTPESRDSRMIMLPQVEMRVGDDVRLDLRGHKIRSLSAGGLNLSPNLEFVYLRDNLLSTLDGIEVLNRVKVLDLSFNDFKGPGFEPLENCKALQQLYLAGNQITSLKSLPELPNLEFLSVAQNKLKSLSMASQPRLQVLAASKNKISTLKGFPYLPALEHLRIEENPILKMSHVEAAAILLIGPTLKKFNDRDLSREEISISKRYPSHTSLCIRGGWDLCRPEQAVDSTFKFLLEQWKEQLPSGYLLKKASVGRPFEEDACRCHFEFVRDAAEGSDSALDLKYQWFIGARTASNFTEIPGACGEIYFPKHGDIGKILKVECTPILGDAEYPTIFAISPPVSTGTGIPKVIKINVIGELVEGNTIKGFAGVAWCGGTPGKGVSSWLRKKWNSSSVVIAGAEEEEYQLTLDDIDSCLVYMYTPVTEEGSKGEPQCAITDYVKAASPSVSNVKIIGDAIEGCTVKGIGEYFGGKEGPSSFEWLREDKDTGECISVLTGTNEYTLTKEDVGRRLAFVYVPVNFEGQEGKSVSVMSQMVKQDLAAAFTFEASPTFMSLLWIAWWLHYVYWSWLSFNWTLFHFLHFLYATAPPKVTNLKIFGELKEGSKITVTGIVTGGTEASSRVQWFKTSSPTFEGENSIESLSTSKIAKAFRIPLGAVGNYIIAKFTPMTPDGEAGDPAYVISETAIETLPPSINFLSITGDYCEGGVLTASYGYIGGHEGRSIYQWYFHEVETDSGTPIPDVSGLQYRIPKDAIGRFISFTCTPVRDDGIVGEPRTCVGQERVRPGSPRLLSLHLIGTAVEGTTLNVEKKYWGGEEGESVYRWFRTSSSGAHNEIKGATSSSYTLSVDDIGFFISVSCEPIRSDWARGPIVLSEQAGPIVAGPPTCQLLEFQGSLVEGSQLSFIASYSGGVKGDCSCEWFRVKGDGHKEKLHVGEFLDLTLDEVGDRVEIVYTPVRDDGLKGSPKTIVSCPIAPGEPLGVELVIPDCCEGKEVVPERRYFGGQEGIGKFIWFRTKDKLDESSLKELPNIENVDICGQTLSYTPSLEDVGSYLVLYWLPTRSDGECGKPLVSTCNSPVIPALPIVKNVRVQKLSSTTYLGEGEYFGGYEGASSFSWYRESDDGTVLIGGANSKTYEVSEEDYNCRLLFGFTPVRSDSVIGELVLSEPSDVVLPEVPRIEMLALTGKAVEGEVLTAVEVIPKSENQQLVWGKYKKEVSYQWFLSSETGPEKSFGPFPSQRSCSYKVRFEDIGCCLKCECIVTDVFGRPSELAYAETAAVLPGVPRMDKLEIEGRGFHTNLYAVRGNYSGGKEGKSRIQWLRSMVGSPDLISIPGETGRMYEANVDDVGYRLVAIYTPVRDDGVEGQPVSASTDPISVEPDVLKEVKQKLDLGSVKFEVLCDKDRSPKRVPGMGSLERRILEVNRKRVKVVKPGSKTSFPTTEIRGSYAPPFHVELFRNDQHRLRIVVDSENEVDLMVQTRHLRDVIVLVIRGLAQRFNSTSLNTLLKIEA</sequence>
<dbReference type="PROSITE" id="PS51450">
    <property type="entry name" value="LRR"/>
    <property type="match status" value="2"/>
</dbReference>
<feature type="domain" description="AIR9-like A9" evidence="4">
    <location>
        <begin position="1541"/>
        <end position="1626"/>
    </location>
</feature>
<dbReference type="GO" id="GO:0009506">
    <property type="term" value="C:plasmodesma"/>
    <property type="evidence" value="ECO:0007669"/>
    <property type="project" value="TreeGrafter"/>
</dbReference>
<dbReference type="Proteomes" id="UP000325081">
    <property type="component" value="Unassembled WGS sequence"/>
</dbReference>
<gene>
    <name evidence="6" type="ORF">STAS_13164</name>
</gene>
<comment type="caution">
    <text evidence="6">The sequence shown here is derived from an EMBL/GenBank/DDBJ whole genome shotgun (WGS) entry which is preliminary data.</text>
</comment>
<feature type="domain" description="AIR9-like A9" evidence="4">
    <location>
        <begin position="1240"/>
        <end position="1326"/>
    </location>
</feature>
<dbReference type="Gene3D" id="3.80.10.10">
    <property type="entry name" value="Ribonuclease Inhibitor"/>
    <property type="match status" value="2"/>
</dbReference>
<feature type="domain" description="AIR9-like A9" evidence="4">
    <location>
        <begin position="847"/>
        <end position="939"/>
    </location>
</feature>
<evidence type="ECO:0000256" key="1">
    <source>
        <dbReference type="ARBA" id="ARBA00022614"/>
    </source>
</evidence>
<dbReference type="SMART" id="SM00365">
    <property type="entry name" value="LRR_SD22"/>
    <property type="match status" value="4"/>
</dbReference>
<keyword evidence="2" id="KW-0677">Repeat</keyword>
<dbReference type="GO" id="GO:0005886">
    <property type="term" value="C:plasma membrane"/>
    <property type="evidence" value="ECO:0007669"/>
    <property type="project" value="TreeGrafter"/>
</dbReference>
<proteinExistence type="predicted"/>
<evidence type="ECO:0000313" key="7">
    <source>
        <dbReference type="Proteomes" id="UP000325081"/>
    </source>
</evidence>
<dbReference type="InterPro" id="IPR056284">
    <property type="entry name" value="AIR9-like_A9"/>
</dbReference>
<dbReference type="FunFam" id="2.60.40.2700:FF:000002">
    <property type="entry name" value="187-kDa microtubule-associated protein AIR9"/>
    <property type="match status" value="1"/>
</dbReference>
<accession>A0A5A7PVC9</accession>
<feature type="region of interest" description="Disordered" evidence="3">
    <location>
        <begin position="1"/>
        <end position="266"/>
    </location>
</feature>
<dbReference type="Pfam" id="PF23218">
    <property type="entry name" value="PH_AIR9"/>
    <property type="match status" value="1"/>
</dbReference>
<feature type="domain" description="AIR9-like A9" evidence="4">
    <location>
        <begin position="704"/>
        <end position="790"/>
    </location>
</feature>
<feature type="domain" description="AIR9-like A9" evidence="4">
    <location>
        <begin position="1143"/>
        <end position="1226"/>
    </location>
</feature>
<dbReference type="PANTHER" id="PTHR31149">
    <property type="entry name" value="EXPRESSED PROTEIN"/>
    <property type="match status" value="1"/>
</dbReference>
<dbReference type="SUPFAM" id="SSF52058">
    <property type="entry name" value="L domain-like"/>
    <property type="match status" value="1"/>
</dbReference>
<feature type="domain" description="AIR9-like A9" evidence="4">
    <location>
        <begin position="510"/>
        <end position="594"/>
    </location>
</feature>
<organism evidence="6 7">
    <name type="scientific">Striga asiatica</name>
    <name type="common">Asiatic witchweed</name>
    <name type="synonym">Buchnera asiatica</name>
    <dbReference type="NCBI Taxonomy" id="4170"/>
    <lineage>
        <taxon>Eukaryota</taxon>
        <taxon>Viridiplantae</taxon>
        <taxon>Streptophyta</taxon>
        <taxon>Embryophyta</taxon>
        <taxon>Tracheophyta</taxon>
        <taxon>Spermatophyta</taxon>
        <taxon>Magnoliopsida</taxon>
        <taxon>eudicotyledons</taxon>
        <taxon>Gunneridae</taxon>
        <taxon>Pentapetalae</taxon>
        <taxon>asterids</taxon>
        <taxon>lamiids</taxon>
        <taxon>Lamiales</taxon>
        <taxon>Orobanchaceae</taxon>
        <taxon>Buchnereae</taxon>
        <taxon>Striga</taxon>
    </lineage>
</organism>
<dbReference type="Pfam" id="PF12799">
    <property type="entry name" value="LRR_4"/>
    <property type="match status" value="1"/>
</dbReference>